<sequence>MKNVSFRWSKEQEKAFQSIKMLVTTTPVLGYYDPNKEVTIQVDASKNGLGATLMQEGKPAMFASRSLNKTEQQYAQIEKECLAIVFACERFHQFIYGKEQIKLGNDHKPLETILKKELLKAPRRLQRMLLLLQKYNLKVVFKKGEKMYISGILSRASLSDYETENLNYNIFEVDDIYEDYAV</sequence>
<dbReference type="AlphaFoldDB" id="A0A4Y2FYM7"/>
<accession>A0A4Y2FYM7</accession>
<keyword evidence="3" id="KW-0255">Endonuclease</keyword>
<keyword evidence="4" id="KW-0695">RNA-directed DNA polymerase</keyword>
<name>A0A4Y2FYM7_ARAVE</name>
<dbReference type="OrthoDB" id="7995463at2759"/>
<keyword evidence="1" id="KW-0808">Transferase</keyword>
<organism evidence="6 7">
    <name type="scientific">Araneus ventricosus</name>
    <name type="common">Orbweaver spider</name>
    <name type="synonym">Epeira ventricosa</name>
    <dbReference type="NCBI Taxonomy" id="182803"/>
    <lineage>
        <taxon>Eukaryota</taxon>
        <taxon>Metazoa</taxon>
        <taxon>Ecdysozoa</taxon>
        <taxon>Arthropoda</taxon>
        <taxon>Chelicerata</taxon>
        <taxon>Arachnida</taxon>
        <taxon>Araneae</taxon>
        <taxon>Araneomorphae</taxon>
        <taxon>Entelegynae</taxon>
        <taxon>Araneoidea</taxon>
        <taxon>Araneidae</taxon>
        <taxon>Araneus</taxon>
    </lineage>
</organism>
<dbReference type="InterPro" id="IPR043128">
    <property type="entry name" value="Rev_trsase/Diguanyl_cyclase"/>
</dbReference>
<dbReference type="InterPro" id="IPR043502">
    <property type="entry name" value="DNA/RNA_pol_sf"/>
</dbReference>
<keyword evidence="1" id="KW-0548">Nucleotidyltransferase</keyword>
<reference evidence="6 7" key="1">
    <citation type="journal article" date="2019" name="Sci. Rep.">
        <title>Orb-weaving spider Araneus ventricosus genome elucidates the spidroin gene catalogue.</title>
        <authorList>
            <person name="Kono N."/>
            <person name="Nakamura H."/>
            <person name="Ohtoshi R."/>
            <person name="Moran D.A.P."/>
            <person name="Shinohara A."/>
            <person name="Yoshida Y."/>
            <person name="Fujiwara M."/>
            <person name="Mori M."/>
            <person name="Tomita M."/>
            <person name="Arakawa K."/>
        </authorList>
    </citation>
    <scope>NUCLEOTIDE SEQUENCE [LARGE SCALE GENOMIC DNA]</scope>
</reference>
<evidence type="ECO:0000256" key="4">
    <source>
        <dbReference type="ARBA" id="ARBA00022918"/>
    </source>
</evidence>
<dbReference type="Gene3D" id="3.30.70.270">
    <property type="match status" value="1"/>
</dbReference>
<evidence type="ECO:0000313" key="7">
    <source>
        <dbReference type="Proteomes" id="UP000499080"/>
    </source>
</evidence>
<dbReference type="InterPro" id="IPR041577">
    <property type="entry name" value="RT_RNaseH_2"/>
</dbReference>
<dbReference type="Proteomes" id="UP000499080">
    <property type="component" value="Unassembled WGS sequence"/>
</dbReference>
<keyword evidence="2" id="KW-0540">Nuclease</keyword>
<comment type="caution">
    <text evidence="6">The sequence shown here is derived from an EMBL/GenBank/DDBJ whole genome shotgun (WGS) entry which is preliminary data.</text>
</comment>
<evidence type="ECO:0000256" key="1">
    <source>
        <dbReference type="ARBA" id="ARBA00022695"/>
    </source>
</evidence>
<dbReference type="GO" id="GO:0003964">
    <property type="term" value="F:RNA-directed DNA polymerase activity"/>
    <property type="evidence" value="ECO:0007669"/>
    <property type="project" value="UniProtKB-KW"/>
</dbReference>
<keyword evidence="3" id="KW-0378">Hydrolase</keyword>
<dbReference type="PANTHER" id="PTHR37984:SF8">
    <property type="entry name" value="CCHC-TYPE DOMAIN-CONTAINING PROTEIN"/>
    <property type="match status" value="1"/>
</dbReference>
<evidence type="ECO:0000259" key="5">
    <source>
        <dbReference type="Pfam" id="PF17919"/>
    </source>
</evidence>
<evidence type="ECO:0000256" key="3">
    <source>
        <dbReference type="ARBA" id="ARBA00022759"/>
    </source>
</evidence>
<keyword evidence="7" id="KW-1185">Reference proteome</keyword>
<feature type="domain" description="Reverse transcriptase/retrotransposon-derived protein RNase H-like" evidence="5">
    <location>
        <begin position="8"/>
        <end position="99"/>
    </location>
</feature>
<dbReference type="Pfam" id="PF17919">
    <property type="entry name" value="RT_RNaseH_2"/>
    <property type="match status" value="1"/>
</dbReference>
<evidence type="ECO:0000313" key="6">
    <source>
        <dbReference type="EMBL" id="GBM45606.1"/>
    </source>
</evidence>
<proteinExistence type="predicted"/>
<dbReference type="PANTHER" id="PTHR37984">
    <property type="entry name" value="PROTEIN CBG26694"/>
    <property type="match status" value="1"/>
</dbReference>
<dbReference type="GO" id="GO:0004519">
    <property type="term" value="F:endonuclease activity"/>
    <property type="evidence" value="ECO:0007669"/>
    <property type="project" value="UniProtKB-KW"/>
</dbReference>
<gene>
    <name evidence="6" type="primary">pol_128</name>
    <name evidence="6" type="ORF">AVEN_86545_1</name>
</gene>
<dbReference type="FunFam" id="3.10.20.370:FF:000001">
    <property type="entry name" value="Retrovirus-related Pol polyprotein from transposon 17.6-like protein"/>
    <property type="match status" value="1"/>
</dbReference>
<dbReference type="InterPro" id="IPR050951">
    <property type="entry name" value="Retrovirus_Pol_polyprotein"/>
</dbReference>
<dbReference type="SUPFAM" id="SSF56672">
    <property type="entry name" value="DNA/RNA polymerases"/>
    <property type="match status" value="1"/>
</dbReference>
<evidence type="ECO:0000256" key="2">
    <source>
        <dbReference type="ARBA" id="ARBA00022722"/>
    </source>
</evidence>
<protein>
    <submittedName>
        <fullName evidence="6">Retrovirus-related Pol polyprotein from transposon gypsy</fullName>
    </submittedName>
</protein>
<dbReference type="EMBL" id="BGPR01001105">
    <property type="protein sequence ID" value="GBM45606.1"/>
    <property type="molecule type" value="Genomic_DNA"/>
</dbReference>
<dbReference type="CDD" id="cd09274">
    <property type="entry name" value="RNase_HI_RT_Ty3"/>
    <property type="match status" value="1"/>
</dbReference>